<evidence type="ECO:0000256" key="2">
    <source>
        <dbReference type="ARBA" id="ARBA00022692"/>
    </source>
</evidence>
<feature type="chain" id="PRO_5042274942" evidence="6">
    <location>
        <begin position="28"/>
        <end position="454"/>
    </location>
</feature>
<feature type="signal peptide" evidence="6">
    <location>
        <begin position="1"/>
        <end position="27"/>
    </location>
</feature>
<dbReference type="Pfam" id="PF02535">
    <property type="entry name" value="Zip"/>
    <property type="match status" value="1"/>
</dbReference>
<keyword evidence="3" id="KW-1133">Transmembrane helix</keyword>
<dbReference type="PANTHER" id="PTHR16950:SF16">
    <property type="entry name" value="ZINC TRANSPORTER ZIP13"/>
    <property type="match status" value="1"/>
</dbReference>
<evidence type="ECO:0000256" key="5">
    <source>
        <dbReference type="SAM" id="MobiDB-lite"/>
    </source>
</evidence>
<evidence type="ECO:0000313" key="7">
    <source>
        <dbReference type="EMBL" id="KAJ8468179.1"/>
    </source>
</evidence>
<feature type="compositionally biased region" description="Polar residues" evidence="5">
    <location>
        <begin position="273"/>
        <end position="291"/>
    </location>
</feature>
<protein>
    <submittedName>
        <fullName evidence="7">Uncharacterized protein</fullName>
    </submittedName>
</protein>
<evidence type="ECO:0000256" key="4">
    <source>
        <dbReference type="ARBA" id="ARBA00023136"/>
    </source>
</evidence>
<dbReference type="Proteomes" id="UP001215151">
    <property type="component" value="Unassembled WGS sequence"/>
</dbReference>
<dbReference type="EMBL" id="JAPEVG010000351">
    <property type="protein sequence ID" value="KAJ8468179.1"/>
    <property type="molecule type" value="Genomic_DNA"/>
</dbReference>
<keyword evidence="2" id="KW-0812">Transmembrane</keyword>
<comment type="caution">
    <text evidence="7">The sequence shown here is derived from an EMBL/GenBank/DDBJ whole genome shotgun (WGS) entry which is preliminary data.</text>
</comment>
<gene>
    <name evidence="7" type="ORF">ONZ51_g9801</name>
</gene>
<evidence type="ECO:0000313" key="8">
    <source>
        <dbReference type="Proteomes" id="UP001215151"/>
    </source>
</evidence>
<dbReference type="GO" id="GO:0005385">
    <property type="term" value="F:zinc ion transmembrane transporter activity"/>
    <property type="evidence" value="ECO:0007669"/>
    <property type="project" value="TreeGrafter"/>
</dbReference>
<dbReference type="GO" id="GO:0006882">
    <property type="term" value="P:intracellular zinc ion homeostasis"/>
    <property type="evidence" value="ECO:0007669"/>
    <property type="project" value="TreeGrafter"/>
</dbReference>
<accession>A0AAD7TL50</accession>
<comment type="subcellular location">
    <subcellularLocation>
        <location evidence="1">Membrane</location>
        <topology evidence="1">Multi-pass membrane protein</topology>
    </subcellularLocation>
</comment>
<evidence type="ECO:0000256" key="1">
    <source>
        <dbReference type="ARBA" id="ARBA00004141"/>
    </source>
</evidence>
<dbReference type="AlphaFoldDB" id="A0AAD7TL50"/>
<dbReference type="InterPro" id="IPR003689">
    <property type="entry name" value="ZIP"/>
</dbReference>
<evidence type="ECO:0000256" key="3">
    <source>
        <dbReference type="ARBA" id="ARBA00022989"/>
    </source>
</evidence>
<keyword evidence="8" id="KW-1185">Reference proteome</keyword>
<keyword evidence="6" id="KW-0732">Signal</keyword>
<proteinExistence type="predicted"/>
<reference evidence="7" key="1">
    <citation type="submission" date="2022-11" db="EMBL/GenBank/DDBJ databases">
        <title>Genome Sequence of Cubamyces cubensis.</title>
        <authorList>
            <person name="Buettner E."/>
        </authorList>
    </citation>
    <scope>NUCLEOTIDE SEQUENCE</scope>
    <source>
        <strain evidence="7">MPL-01</strain>
    </source>
</reference>
<keyword evidence="4" id="KW-0472">Membrane</keyword>
<sequence>MSRLLHSCRRNLILIALAASLAVGAAAVLESEKGSLVVSDADVQACEPVQQLSALKEELEAAQSPIMRQVFSWLFPFGPGWNSGASPTQQFGRTPWNVLHILVRTALPPPRSGDPEANDTRRRCCASLMCSVPNFILAFIPAQINPNTLNTMTAFAVRTLRGADDTPALFYRSRRAASDSIVRISVVRQTGGLLSDVFLHLVPHSFMGEHQDGGVHFVMVEEKRNILIGLGIFVGFASFFIMEKTLRVLGGGEDGAGHSHSHSHSHNSEPVAAQTNGHSTAVSAAGSTNGLKSRGSDKTGSHETNGNAVAETSEIPVAQTSKLSAYLNLFGDFVHNITDGLAYVASAKPWQPTFVLLNRALLTVLQHGRVLLLFAAHRGDDDPRMLCARDPPMRSPTIRFSTFMGIGIRNLSAAAEVESHASDLAAAIRQTAAGLLGTTVQLADLVRPSVPTSA</sequence>
<dbReference type="GO" id="GO:0016020">
    <property type="term" value="C:membrane"/>
    <property type="evidence" value="ECO:0007669"/>
    <property type="project" value="UniProtKB-SubCell"/>
</dbReference>
<organism evidence="7 8">
    <name type="scientific">Trametes cubensis</name>
    <dbReference type="NCBI Taxonomy" id="1111947"/>
    <lineage>
        <taxon>Eukaryota</taxon>
        <taxon>Fungi</taxon>
        <taxon>Dikarya</taxon>
        <taxon>Basidiomycota</taxon>
        <taxon>Agaricomycotina</taxon>
        <taxon>Agaricomycetes</taxon>
        <taxon>Polyporales</taxon>
        <taxon>Polyporaceae</taxon>
        <taxon>Trametes</taxon>
    </lineage>
</organism>
<evidence type="ECO:0000256" key="6">
    <source>
        <dbReference type="SAM" id="SignalP"/>
    </source>
</evidence>
<name>A0AAD7TL50_9APHY</name>
<feature type="region of interest" description="Disordered" evidence="5">
    <location>
        <begin position="253"/>
        <end position="313"/>
    </location>
</feature>
<dbReference type="PANTHER" id="PTHR16950">
    <property type="entry name" value="ZINC TRANSPORTER SLC39A7 HISTIDINE-RICH MEMBRANE PROTEIN KE4"/>
    <property type="match status" value="1"/>
</dbReference>